<reference evidence="1" key="1">
    <citation type="submission" date="2023-05" db="EMBL/GenBank/DDBJ databases">
        <title>Nepenthes gracilis genome sequencing.</title>
        <authorList>
            <person name="Fukushima K."/>
        </authorList>
    </citation>
    <scope>NUCLEOTIDE SEQUENCE</scope>
    <source>
        <strain evidence="1">SING2019-196</strain>
    </source>
</reference>
<gene>
    <name evidence="1" type="ORF">Nepgr_027198</name>
</gene>
<sequence>MLEDRPGSGFIPKEGAVCSEILTAEDLSSAPHRRRMAPCSDICHPVKFRRSKLGFSASEDVPVVDGPSHGAVIDCHDPSISPSNGVTPEMEPVSVIDLDITPSPISRILKKYVGSPDRAKEKITRSKIKPCKSK</sequence>
<dbReference type="AlphaFoldDB" id="A0AAD3T875"/>
<keyword evidence="2" id="KW-1185">Reference proteome</keyword>
<dbReference type="EMBL" id="BSYO01000029">
    <property type="protein sequence ID" value="GMH25355.1"/>
    <property type="molecule type" value="Genomic_DNA"/>
</dbReference>
<comment type="caution">
    <text evidence="1">The sequence shown here is derived from an EMBL/GenBank/DDBJ whole genome shotgun (WGS) entry which is preliminary data.</text>
</comment>
<organism evidence="1 2">
    <name type="scientific">Nepenthes gracilis</name>
    <name type="common">Slender pitcher plant</name>
    <dbReference type="NCBI Taxonomy" id="150966"/>
    <lineage>
        <taxon>Eukaryota</taxon>
        <taxon>Viridiplantae</taxon>
        <taxon>Streptophyta</taxon>
        <taxon>Embryophyta</taxon>
        <taxon>Tracheophyta</taxon>
        <taxon>Spermatophyta</taxon>
        <taxon>Magnoliopsida</taxon>
        <taxon>eudicotyledons</taxon>
        <taxon>Gunneridae</taxon>
        <taxon>Pentapetalae</taxon>
        <taxon>Caryophyllales</taxon>
        <taxon>Nepenthaceae</taxon>
        <taxon>Nepenthes</taxon>
    </lineage>
</organism>
<accession>A0AAD3T875</accession>
<evidence type="ECO:0000313" key="2">
    <source>
        <dbReference type="Proteomes" id="UP001279734"/>
    </source>
</evidence>
<name>A0AAD3T875_NEPGR</name>
<evidence type="ECO:0000313" key="1">
    <source>
        <dbReference type="EMBL" id="GMH25355.1"/>
    </source>
</evidence>
<dbReference type="Proteomes" id="UP001279734">
    <property type="component" value="Unassembled WGS sequence"/>
</dbReference>
<protein>
    <submittedName>
        <fullName evidence="1">Uncharacterized protein</fullName>
    </submittedName>
</protein>
<proteinExistence type="predicted"/>